<feature type="signal peptide" evidence="1">
    <location>
        <begin position="1"/>
        <end position="27"/>
    </location>
</feature>
<dbReference type="InterPro" id="IPR003677">
    <property type="entry name" value="ANIS5_cation-bd"/>
</dbReference>
<dbReference type="InterPro" id="IPR052823">
    <property type="entry name" value="SXP/RAL-2_related"/>
</dbReference>
<reference evidence="4" key="1">
    <citation type="submission" date="2016-06" db="UniProtKB">
        <authorList>
            <consortium name="WormBaseParasite"/>
        </authorList>
    </citation>
    <scope>IDENTIFICATION</scope>
</reference>
<protein>
    <submittedName>
        <fullName evidence="4">DUF148 domain-containing protein</fullName>
    </submittedName>
</protein>
<feature type="domain" description="SXP/RAL-2 family protein Ani s 5-like cation-binding" evidence="2">
    <location>
        <begin position="90"/>
        <end position="196"/>
    </location>
</feature>
<keyword evidence="1" id="KW-0732">Signal</keyword>
<sequence length="314" mass="35361">LLQTMNYASVFAIILPLLCHLIADVNGRKHHGGRFPPQHPGAPGAGGSTDVDRNEIFDHGFHSGFSKLCSHRNPLWKSRLPEFLKNVTDEGLKKFCEILRNQNLKKFETLKELEQWAKDQGSDVFDGFNKYVEGKKEKLGKIEKKMQQLIADTTKFIEDVKNIVNDMSLTKGEEREKLLNLAQQTNRSVLVLAVVIAKEAGFPVKGHHGRPCPGCRPVFPHRPRPSGPNFRPHTPPHIGLGMPGREPYFPEDGFRPNVPFGQNGPFRGNGFSLGNGGFPIGKNMHWGMNMKLTDMENEENWSENDSEDNIFDNE</sequence>
<keyword evidence="3" id="KW-1185">Reference proteome</keyword>
<dbReference type="Pfam" id="PF02520">
    <property type="entry name" value="ANIS5_cation-bd"/>
    <property type="match status" value="1"/>
</dbReference>
<dbReference type="Proteomes" id="UP000050794">
    <property type="component" value="Unassembled WGS sequence"/>
</dbReference>
<feature type="chain" id="PRO_5008154888" evidence="1">
    <location>
        <begin position="28"/>
        <end position="314"/>
    </location>
</feature>
<organism evidence="3 4">
    <name type="scientific">Toxocara canis</name>
    <name type="common">Canine roundworm</name>
    <dbReference type="NCBI Taxonomy" id="6265"/>
    <lineage>
        <taxon>Eukaryota</taxon>
        <taxon>Metazoa</taxon>
        <taxon>Ecdysozoa</taxon>
        <taxon>Nematoda</taxon>
        <taxon>Chromadorea</taxon>
        <taxon>Rhabditida</taxon>
        <taxon>Spirurina</taxon>
        <taxon>Ascaridomorpha</taxon>
        <taxon>Ascaridoidea</taxon>
        <taxon>Toxocaridae</taxon>
        <taxon>Toxocara</taxon>
    </lineage>
</organism>
<evidence type="ECO:0000259" key="2">
    <source>
        <dbReference type="Pfam" id="PF02520"/>
    </source>
</evidence>
<dbReference type="PANTHER" id="PTHR21593">
    <property type="entry name" value="PRION-LIKE- Q/N-RICH -DOMAIN-BEARING PROTEIN PROTEIN"/>
    <property type="match status" value="1"/>
</dbReference>
<accession>A0A183UW92</accession>
<evidence type="ECO:0000313" key="4">
    <source>
        <dbReference type="WBParaSite" id="TCNE_0001276201-mRNA-1"/>
    </source>
</evidence>
<name>A0A183UW92_TOXCA</name>
<dbReference type="AlphaFoldDB" id="A0A183UW92"/>
<dbReference type="WBParaSite" id="TCNE_0001276201-mRNA-1">
    <property type="protein sequence ID" value="TCNE_0001276201-mRNA-1"/>
    <property type="gene ID" value="TCNE_0001276201"/>
</dbReference>
<evidence type="ECO:0000313" key="3">
    <source>
        <dbReference type="Proteomes" id="UP000050794"/>
    </source>
</evidence>
<evidence type="ECO:0000256" key="1">
    <source>
        <dbReference type="SAM" id="SignalP"/>
    </source>
</evidence>
<proteinExistence type="predicted"/>
<dbReference type="PANTHER" id="PTHR21593:SF36">
    <property type="entry name" value="DUF148 DOMAIN-CONTAINING PROTEIN-RELATED"/>
    <property type="match status" value="1"/>
</dbReference>